<evidence type="ECO:0000313" key="4">
    <source>
        <dbReference type="Proteomes" id="UP001597100"/>
    </source>
</evidence>
<keyword evidence="1" id="KW-0812">Transmembrane</keyword>
<dbReference type="Pfam" id="PF03544">
    <property type="entry name" value="TonB_C"/>
    <property type="match status" value="1"/>
</dbReference>
<accession>A0ABW3IEW8</accession>
<organism evidence="3 4">
    <name type="scientific">Salinimicrobium gaetbulicola</name>
    <dbReference type="NCBI Taxonomy" id="999702"/>
    <lineage>
        <taxon>Bacteria</taxon>
        <taxon>Pseudomonadati</taxon>
        <taxon>Bacteroidota</taxon>
        <taxon>Flavobacteriia</taxon>
        <taxon>Flavobacteriales</taxon>
        <taxon>Flavobacteriaceae</taxon>
        <taxon>Salinimicrobium</taxon>
    </lineage>
</organism>
<reference evidence="4" key="1">
    <citation type="journal article" date="2019" name="Int. J. Syst. Evol. Microbiol.">
        <title>The Global Catalogue of Microorganisms (GCM) 10K type strain sequencing project: providing services to taxonomists for standard genome sequencing and annotation.</title>
        <authorList>
            <consortium name="The Broad Institute Genomics Platform"/>
            <consortium name="The Broad Institute Genome Sequencing Center for Infectious Disease"/>
            <person name="Wu L."/>
            <person name="Ma J."/>
        </authorList>
    </citation>
    <scope>NUCLEOTIDE SEQUENCE [LARGE SCALE GENOMIC DNA]</scope>
    <source>
        <strain evidence="4">CCUG 60898</strain>
    </source>
</reference>
<proteinExistence type="predicted"/>
<dbReference type="Gene3D" id="3.30.1150.10">
    <property type="match status" value="1"/>
</dbReference>
<evidence type="ECO:0000259" key="2">
    <source>
        <dbReference type="Pfam" id="PF03544"/>
    </source>
</evidence>
<dbReference type="Proteomes" id="UP001597100">
    <property type="component" value="Unassembled WGS sequence"/>
</dbReference>
<dbReference type="SUPFAM" id="SSF74653">
    <property type="entry name" value="TolA/TonB C-terminal domain"/>
    <property type="match status" value="1"/>
</dbReference>
<dbReference type="EMBL" id="JBHTJP010000032">
    <property type="protein sequence ID" value="MFD0976661.1"/>
    <property type="molecule type" value="Genomic_DNA"/>
</dbReference>
<dbReference type="RefSeq" id="WP_380738186.1">
    <property type="nucleotide sequence ID" value="NZ_JBHTJP010000032.1"/>
</dbReference>
<keyword evidence="4" id="KW-1185">Reference proteome</keyword>
<keyword evidence="1" id="KW-1133">Transmembrane helix</keyword>
<evidence type="ECO:0000313" key="3">
    <source>
        <dbReference type="EMBL" id="MFD0976661.1"/>
    </source>
</evidence>
<comment type="caution">
    <text evidence="3">The sequence shown here is derived from an EMBL/GenBank/DDBJ whole genome shotgun (WGS) entry which is preliminary data.</text>
</comment>
<name>A0ABW3IEW8_9FLAO</name>
<dbReference type="InterPro" id="IPR037682">
    <property type="entry name" value="TonB_C"/>
</dbReference>
<gene>
    <name evidence="3" type="ORF">ACFQ1G_07660</name>
</gene>
<feature type="transmembrane region" description="Helical" evidence="1">
    <location>
        <begin position="16"/>
        <end position="34"/>
    </location>
</feature>
<protein>
    <submittedName>
        <fullName evidence="3">Energy transducer TonB</fullName>
    </submittedName>
</protein>
<evidence type="ECO:0000256" key="1">
    <source>
        <dbReference type="SAM" id="Phobius"/>
    </source>
</evidence>
<feature type="domain" description="TonB C-terminal" evidence="2">
    <location>
        <begin position="177"/>
        <end position="237"/>
    </location>
</feature>
<keyword evidence="1" id="KW-0472">Membrane</keyword>
<sequence>METKKNKSADVSRKSILYFQIGLILVLFFVWQALEWKAYNQEPGVDDINDPDPFTEIDIPITVLKEPKLPEIPKEVVEAPEVIDNDEPVKETLIASTESWEGKEVPVEDIVVVDPEEPVDDYSIMAVEEVPVFPGCENLSSNNERMKCMSGKIQKIVGRKFDISLGSELGLSGVHKIYVNFKIQPDGTVKVLGARGPHPLLEEEAIRVVRTLPEMQPGKQQGRPVGVLYMLPITFRIQN</sequence>